<organism evidence="1 2">
    <name type="scientific">Pseudoflavonifractor capillosus ATCC 29799</name>
    <dbReference type="NCBI Taxonomy" id="411467"/>
    <lineage>
        <taxon>Bacteria</taxon>
        <taxon>Bacillati</taxon>
        <taxon>Bacillota</taxon>
        <taxon>Clostridia</taxon>
        <taxon>Eubacteriales</taxon>
        <taxon>Oscillospiraceae</taxon>
        <taxon>Pseudoflavonifractor</taxon>
    </lineage>
</organism>
<dbReference type="Proteomes" id="UP000003639">
    <property type="component" value="Unassembled WGS sequence"/>
</dbReference>
<name>A6NZM7_9FIRM</name>
<sequence length="36" mass="4493">MFYILINHVHHTPYGYYFTSRPFWIQATRINILEYS</sequence>
<dbReference type="EMBL" id="AAXG02000032">
    <property type="protein sequence ID" value="EDM98875.1"/>
    <property type="molecule type" value="Genomic_DNA"/>
</dbReference>
<comment type="caution">
    <text evidence="1">The sequence shown here is derived from an EMBL/GenBank/DDBJ whole genome shotgun (WGS) entry which is preliminary data.</text>
</comment>
<gene>
    <name evidence="1" type="ORF">BACCAP_03678</name>
</gene>
<evidence type="ECO:0000313" key="2">
    <source>
        <dbReference type="Proteomes" id="UP000003639"/>
    </source>
</evidence>
<keyword evidence="2" id="KW-1185">Reference proteome</keyword>
<reference evidence="1 2" key="2">
    <citation type="submission" date="2007-06" db="EMBL/GenBank/DDBJ databases">
        <title>Draft genome sequence of Pseudoflavonifractor capillosus ATCC 29799.</title>
        <authorList>
            <person name="Sudarsanam P."/>
            <person name="Ley R."/>
            <person name="Guruge J."/>
            <person name="Turnbaugh P.J."/>
            <person name="Mahowald M."/>
            <person name="Liep D."/>
            <person name="Gordon J."/>
        </authorList>
    </citation>
    <scope>NUCLEOTIDE SEQUENCE [LARGE SCALE GENOMIC DNA]</scope>
    <source>
        <strain evidence="1 2">ATCC 29799</strain>
    </source>
</reference>
<reference evidence="1 2" key="1">
    <citation type="submission" date="2007-04" db="EMBL/GenBank/DDBJ databases">
        <authorList>
            <person name="Fulton L."/>
            <person name="Clifton S."/>
            <person name="Fulton B."/>
            <person name="Xu J."/>
            <person name="Minx P."/>
            <person name="Pepin K.H."/>
            <person name="Johnson M."/>
            <person name="Thiruvilangam P."/>
            <person name="Bhonagiri V."/>
            <person name="Nash W.E."/>
            <person name="Mardis E.R."/>
            <person name="Wilson R.K."/>
        </authorList>
    </citation>
    <scope>NUCLEOTIDE SEQUENCE [LARGE SCALE GENOMIC DNA]</scope>
    <source>
        <strain evidence="1 2">ATCC 29799</strain>
    </source>
</reference>
<dbReference type="AlphaFoldDB" id="A6NZM7"/>
<protein>
    <submittedName>
        <fullName evidence="1">Uncharacterized protein</fullName>
    </submittedName>
</protein>
<proteinExistence type="predicted"/>
<evidence type="ECO:0000313" key="1">
    <source>
        <dbReference type="EMBL" id="EDM98875.1"/>
    </source>
</evidence>
<accession>A6NZM7</accession>